<name>F7ADJ3_CIOIN</name>
<dbReference type="EMBL" id="EAAA01001487">
    <property type="status" value="NOT_ANNOTATED_CDS"/>
    <property type="molecule type" value="Genomic_DNA"/>
</dbReference>
<evidence type="ECO:0000256" key="3">
    <source>
        <dbReference type="PROSITE-ProRule" id="PRU00221"/>
    </source>
</evidence>
<dbReference type="SUPFAM" id="SSF50978">
    <property type="entry name" value="WD40 repeat-like"/>
    <property type="match status" value="1"/>
</dbReference>
<keyword evidence="6" id="KW-1185">Reference proteome</keyword>
<evidence type="ECO:0000256" key="4">
    <source>
        <dbReference type="SAM" id="MobiDB-lite"/>
    </source>
</evidence>
<keyword evidence="3" id="KW-0853">WD repeat</keyword>
<dbReference type="HOGENOM" id="CLU_825229_0_0_1"/>
<reference evidence="6" key="1">
    <citation type="journal article" date="2002" name="Science">
        <title>The draft genome of Ciona intestinalis: insights into chordate and vertebrate origins.</title>
        <authorList>
            <person name="Dehal P."/>
            <person name="Satou Y."/>
            <person name="Campbell R.K."/>
            <person name="Chapman J."/>
            <person name="Degnan B."/>
            <person name="De Tomaso A."/>
            <person name="Davidson B."/>
            <person name="Di Gregorio A."/>
            <person name="Gelpke M."/>
            <person name="Goodstein D.M."/>
            <person name="Harafuji N."/>
            <person name="Hastings K.E."/>
            <person name="Ho I."/>
            <person name="Hotta K."/>
            <person name="Huang W."/>
            <person name="Kawashima T."/>
            <person name="Lemaire P."/>
            <person name="Martinez D."/>
            <person name="Meinertzhagen I.A."/>
            <person name="Necula S."/>
            <person name="Nonaka M."/>
            <person name="Putnam N."/>
            <person name="Rash S."/>
            <person name="Saiga H."/>
            <person name="Satake M."/>
            <person name="Terry A."/>
            <person name="Yamada L."/>
            <person name="Wang H.G."/>
            <person name="Awazu S."/>
            <person name="Azumi K."/>
            <person name="Boore J."/>
            <person name="Branno M."/>
            <person name="Chin-Bow S."/>
            <person name="DeSantis R."/>
            <person name="Doyle S."/>
            <person name="Francino P."/>
            <person name="Keys D.N."/>
            <person name="Haga S."/>
            <person name="Hayashi H."/>
            <person name="Hino K."/>
            <person name="Imai K.S."/>
            <person name="Inaba K."/>
            <person name="Kano S."/>
            <person name="Kobayashi K."/>
            <person name="Kobayashi M."/>
            <person name="Lee B.I."/>
            <person name="Makabe K.W."/>
            <person name="Manohar C."/>
            <person name="Matassi G."/>
            <person name="Medina M."/>
            <person name="Mochizuki Y."/>
            <person name="Mount S."/>
            <person name="Morishita T."/>
            <person name="Miura S."/>
            <person name="Nakayama A."/>
            <person name="Nishizaka S."/>
            <person name="Nomoto H."/>
            <person name="Ohta F."/>
            <person name="Oishi K."/>
            <person name="Rigoutsos I."/>
            <person name="Sano M."/>
            <person name="Sasaki A."/>
            <person name="Sasakura Y."/>
            <person name="Shoguchi E."/>
            <person name="Shin-i T."/>
            <person name="Spagnuolo A."/>
            <person name="Stainier D."/>
            <person name="Suzuki M.M."/>
            <person name="Tassy O."/>
            <person name="Takatori N."/>
            <person name="Tokuoka M."/>
            <person name="Yagi K."/>
            <person name="Yoshizaki F."/>
            <person name="Wada S."/>
            <person name="Zhang C."/>
            <person name="Hyatt P.D."/>
            <person name="Larimer F."/>
            <person name="Detter C."/>
            <person name="Doggett N."/>
            <person name="Glavina T."/>
            <person name="Hawkins T."/>
            <person name="Richardson P."/>
            <person name="Lucas S."/>
            <person name="Kohara Y."/>
            <person name="Levine M."/>
            <person name="Satoh N."/>
            <person name="Rokhsar D.S."/>
        </authorList>
    </citation>
    <scope>NUCLEOTIDE SEQUENCE [LARGE SCALE GENOMIC DNA]</scope>
</reference>
<dbReference type="InterPro" id="IPR015943">
    <property type="entry name" value="WD40/YVTN_repeat-like_dom_sf"/>
</dbReference>
<dbReference type="PROSITE" id="PS50082">
    <property type="entry name" value="WD_REPEATS_2"/>
    <property type="match status" value="3"/>
</dbReference>
<reference evidence="5" key="3">
    <citation type="submission" date="2025-08" db="UniProtKB">
        <authorList>
            <consortium name="Ensembl"/>
        </authorList>
    </citation>
    <scope>IDENTIFICATION</scope>
</reference>
<feature type="repeat" description="WD" evidence="3">
    <location>
        <begin position="178"/>
        <end position="213"/>
    </location>
</feature>
<dbReference type="AlphaFoldDB" id="F7ADJ3"/>
<evidence type="ECO:0000313" key="5">
    <source>
        <dbReference type="Ensembl" id="ENSCINP00000021844.2"/>
    </source>
</evidence>
<feature type="compositionally biased region" description="Polar residues" evidence="4">
    <location>
        <begin position="54"/>
        <end position="79"/>
    </location>
</feature>
<dbReference type="Gene3D" id="2.130.10.10">
    <property type="entry name" value="YVTN repeat-like/Quinoprotein amine dehydrogenase"/>
    <property type="match status" value="1"/>
</dbReference>
<dbReference type="InterPro" id="IPR001680">
    <property type="entry name" value="WD40_rpt"/>
</dbReference>
<dbReference type="InterPro" id="IPR036322">
    <property type="entry name" value="WD40_repeat_dom_sf"/>
</dbReference>
<dbReference type="SMART" id="SM00320">
    <property type="entry name" value="WD40"/>
    <property type="match status" value="2"/>
</dbReference>
<accession>F7ADJ3</accession>
<evidence type="ECO:0000313" key="6">
    <source>
        <dbReference type="Proteomes" id="UP000008144"/>
    </source>
</evidence>
<evidence type="ECO:0000256" key="1">
    <source>
        <dbReference type="ARBA" id="ARBA00014901"/>
    </source>
</evidence>
<reference evidence="5" key="2">
    <citation type="journal article" date="2008" name="Genome Biol.">
        <title>Improved genome assembly and evidence-based global gene model set for the chordate Ciona intestinalis: new insight into intron and operon populations.</title>
        <authorList>
            <person name="Satou Y."/>
            <person name="Mineta K."/>
            <person name="Ogasawara M."/>
            <person name="Sasakura Y."/>
            <person name="Shoguchi E."/>
            <person name="Ueno K."/>
            <person name="Yamada L."/>
            <person name="Matsumoto J."/>
            <person name="Wasserscheid J."/>
            <person name="Dewar K."/>
            <person name="Wiley G.B."/>
            <person name="Macmil S.L."/>
            <person name="Roe B.A."/>
            <person name="Zeller R.W."/>
            <person name="Hastings K.E."/>
            <person name="Lemaire P."/>
            <person name="Lindquist E."/>
            <person name="Endo T."/>
            <person name="Hotta K."/>
            <person name="Inaba K."/>
        </authorList>
    </citation>
    <scope>NUCLEOTIDE SEQUENCE [LARGE SCALE GENOMIC DNA]</scope>
    <source>
        <strain evidence="5">wild type</strain>
    </source>
</reference>
<protein>
    <recommendedName>
        <fullName evidence="1">WD repeat-containing protein on Y chromosome</fullName>
    </recommendedName>
</protein>
<dbReference type="Ensembl" id="ENSCINT00000022090.2">
    <property type="protein sequence ID" value="ENSCINP00000021844.2"/>
    <property type="gene ID" value="ENSCING00000011431.2"/>
</dbReference>
<dbReference type="Proteomes" id="UP000008144">
    <property type="component" value="Chromosome 2"/>
</dbReference>
<dbReference type="GeneTree" id="ENSGT00940000168052"/>
<dbReference type="InParanoid" id="F7ADJ3"/>
<dbReference type="Pfam" id="PF00400">
    <property type="entry name" value="WD40"/>
    <property type="match status" value="2"/>
</dbReference>
<keyword evidence="2" id="KW-0677">Repeat</keyword>
<evidence type="ECO:0000256" key="2">
    <source>
        <dbReference type="ARBA" id="ARBA00022737"/>
    </source>
</evidence>
<feature type="compositionally biased region" description="Acidic residues" evidence="4">
    <location>
        <begin position="103"/>
        <end position="113"/>
    </location>
</feature>
<sequence>MATASYDGDIFVWSMDTEDVVIALNMFESILPIHLPPNKKHSSSSSRIPLSSSTKRTQAWGSRQGTPTAGTSNVGTNLHTPESKIERWFPDYLPWNHQSDVTNDQDSESDDASSDGGSCASTDRKHSPAERVVNKLKFLQGRRSDENTATLIAAVANGFVAAWSVHQKGGLLGYFEAVAHKNEVVLAMETDEDSEILITGDSRGYIKMWDMSSYCNGSDVKQRRESFKTSSAPSNGDNNIGCFTDGRFTVPTYQPFSKPPPLIWSLRGHTKAVTSIVYIEEKELIGTGSTDCSVRLWTVNGRYLGTFGQKEPWKLQFPVKEKELSVLCPDDVRRVAS</sequence>
<dbReference type="InterPro" id="IPR051242">
    <property type="entry name" value="WD-EF-hand_domain"/>
</dbReference>
<feature type="repeat" description="WD" evidence="3">
    <location>
        <begin position="1"/>
        <end position="23"/>
    </location>
</feature>
<dbReference type="PANTHER" id="PTHR44324">
    <property type="entry name" value="WD40 REPEAT DOMAIN 95"/>
    <property type="match status" value="1"/>
</dbReference>
<feature type="region of interest" description="Disordered" evidence="4">
    <location>
        <begin position="99"/>
        <end position="128"/>
    </location>
</feature>
<feature type="repeat" description="WD" evidence="3">
    <location>
        <begin position="266"/>
        <end position="300"/>
    </location>
</feature>
<reference evidence="5" key="4">
    <citation type="submission" date="2025-09" db="UniProtKB">
        <authorList>
            <consortium name="Ensembl"/>
        </authorList>
    </citation>
    <scope>IDENTIFICATION</scope>
</reference>
<proteinExistence type="predicted"/>
<feature type="region of interest" description="Disordered" evidence="4">
    <location>
        <begin position="34"/>
        <end position="79"/>
    </location>
</feature>
<organism evidence="5 6">
    <name type="scientific">Ciona intestinalis</name>
    <name type="common">Transparent sea squirt</name>
    <name type="synonym">Ascidia intestinalis</name>
    <dbReference type="NCBI Taxonomy" id="7719"/>
    <lineage>
        <taxon>Eukaryota</taxon>
        <taxon>Metazoa</taxon>
        <taxon>Chordata</taxon>
        <taxon>Tunicata</taxon>
        <taxon>Ascidiacea</taxon>
        <taxon>Phlebobranchia</taxon>
        <taxon>Cionidae</taxon>
        <taxon>Ciona</taxon>
    </lineage>
</organism>
<dbReference type="PANTHER" id="PTHR44324:SF6">
    <property type="entry name" value="EF-HAND CALCIUM BINDING DOMAIN 8"/>
    <property type="match status" value="1"/>
</dbReference>
<feature type="compositionally biased region" description="Low complexity" evidence="4">
    <location>
        <begin position="43"/>
        <end position="53"/>
    </location>
</feature>
<dbReference type="STRING" id="7719.ENSCINP00000021844"/>
<dbReference type="PROSITE" id="PS50294">
    <property type="entry name" value="WD_REPEATS_REGION"/>
    <property type="match status" value="1"/>
</dbReference>